<dbReference type="Proteomes" id="UP000305539">
    <property type="component" value="Unassembled WGS sequence"/>
</dbReference>
<dbReference type="EMBL" id="SWJE01000003">
    <property type="protein sequence ID" value="TKC91254.1"/>
    <property type="molecule type" value="Genomic_DNA"/>
</dbReference>
<reference evidence="1 2" key="1">
    <citation type="submission" date="2019-04" db="EMBL/GenBank/DDBJ databases">
        <title>Trinickia sp. 7GSK02, isolated from subtropical forest soil.</title>
        <authorList>
            <person name="Gao Z.-H."/>
            <person name="Qiu L.-H."/>
        </authorList>
    </citation>
    <scope>NUCLEOTIDE SEQUENCE [LARGE SCALE GENOMIC DNA]</scope>
    <source>
        <strain evidence="1 2">7GSK02</strain>
    </source>
</reference>
<name>A0A4U1ICC5_9BURK</name>
<gene>
    <name evidence="1" type="ORF">FAZ69_07595</name>
</gene>
<accession>A0A4U1ICC5</accession>
<evidence type="ECO:0000313" key="2">
    <source>
        <dbReference type="Proteomes" id="UP000305539"/>
    </source>
</evidence>
<evidence type="ECO:0008006" key="3">
    <source>
        <dbReference type="Google" id="ProtNLM"/>
    </source>
</evidence>
<protein>
    <recommendedName>
        <fullName evidence="3">Porin</fullName>
    </recommendedName>
</protein>
<dbReference type="OrthoDB" id="6495687at2"/>
<sequence>MCAASPALAAGDADASQLAAGDEGALQLADSASAAASAHSDWRRAFEFAAGNYTAANQAGSVLLNDNLRVSSSLAYDGAIAPGWRAVFGNQLDAGWRAGTGRYNAIDTLKQAYVSWRPTTSTIIDAGRVNLREGVASGFNPTDFFKAGALRAVTSIDPESLREDRLGSVMLRGQVLWNGGSVTALVSPPLASTPSNATFNPDFGATNAKWRYMLSGSQRLFGNFAPQWLVYGGAGISPQFGVDATTLLDNATVGFLEYSAGRSAALADGPHGSDSFHSKLAAGLTRTFPNKVSVTLEYDYDGASANRAAWDALTANPLRFGQYLGAAGSAQELATRQSLFTYVTWQDAFVVHLDLTAMARYDLVTHSDFTWLEARYHWTRVDLALQWQSNHGPSRSTYGSAAQKQVLQGVLTFFY</sequence>
<dbReference type="AlphaFoldDB" id="A0A4U1ICC5"/>
<keyword evidence="2" id="KW-1185">Reference proteome</keyword>
<proteinExistence type="predicted"/>
<evidence type="ECO:0000313" key="1">
    <source>
        <dbReference type="EMBL" id="TKC91254.1"/>
    </source>
</evidence>
<comment type="caution">
    <text evidence="1">The sequence shown here is derived from an EMBL/GenBank/DDBJ whole genome shotgun (WGS) entry which is preliminary data.</text>
</comment>
<organism evidence="1 2">
    <name type="scientific">Trinickia terrae</name>
    <dbReference type="NCBI Taxonomy" id="2571161"/>
    <lineage>
        <taxon>Bacteria</taxon>
        <taxon>Pseudomonadati</taxon>
        <taxon>Pseudomonadota</taxon>
        <taxon>Betaproteobacteria</taxon>
        <taxon>Burkholderiales</taxon>
        <taxon>Burkholderiaceae</taxon>
        <taxon>Trinickia</taxon>
    </lineage>
</organism>